<gene>
    <name evidence="2" type="ORF">RI129_002080</name>
</gene>
<dbReference type="EMBL" id="JAVRBK010000002">
    <property type="protein sequence ID" value="KAK5647188.1"/>
    <property type="molecule type" value="Genomic_DNA"/>
</dbReference>
<evidence type="ECO:0000313" key="2">
    <source>
        <dbReference type="EMBL" id="KAK5647188.1"/>
    </source>
</evidence>
<sequence>MVFKMLICLFVTLLTVDNIRTEVQSVQWRQVSPLDKYACVASLKFHLKKELLMDFFTKLALNETMCPIKNCSVTLANTTIAAELSKFPATILSQASDSLKLNGTRIYHAIMKTNMTVNTTLYYLQLFGITFSEIYNNFVSSLSNPEEMVPNSLKAINVSLPEFMAAIAYGNDAARLKILSTGNYSISNLKAVSNVTKKNFTEMLSFVPLNRVFQNLNKVNSSKLQTFVNDLGIGSENLNNFYLQLNVSLTDFLKHQQFVDIVDDIYKTLNKEEALSVFVTKHMAITVKRAISLETFLNNASDFIQNYSQLYLETVGNPLRQYQVKTVSVSLNQYSKEVAHIYTATPFLGKVANTSSAHNVSRLVNCTYVSKLSGSGLFTENITDAHVDKDSFTIIKSSKTVYNLASPLFCKGTLYGLAIKDHPKYINFTSFKNNASPVKPIISNPNEVVTTSTIPASTKSPNNLGNKCNGGVVLSLLFVSISILYV</sequence>
<feature type="signal peptide" evidence="1">
    <location>
        <begin position="1"/>
        <end position="21"/>
    </location>
</feature>
<dbReference type="AlphaFoldDB" id="A0AAN7VKX7"/>
<feature type="chain" id="PRO_5042939642" evidence="1">
    <location>
        <begin position="22"/>
        <end position="486"/>
    </location>
</feature>
<organism evidence="2 3">
    <name type="scientific">Pyrocoelia pectoralis</name>
    <dbReference type="NCBI Taxonomy" id="417401"/>
    <lineage>
        <taxon>Eukaryota</taxon>
        <taxon>Metazoa</taxon>
        <taxon>Ecdysozoa</taxon>
        <taxon>Arthropoda</taxon>
        <taxon>Hexapoda</taxon>
        <taxon>Insecta</taxon>
        <taxon>Pterygota</taxon>
        <taxon>Neoptera</taxon>
        <taxon>Endopterygota</taxon>
        <taxon>Coleoptera</taxon>
        <taxon>Polyphaga</taxon>
        <taxon>Elateriformia</taxon>
        <taxon>Elateroidea</taxon>
        <taxon>Lampyridae</taxon>
        <taxon>Lampyrinae</taxon>
        <taxon>Pyrocoelia</taxon>
    </lineage>
</organism>
<comment type="caution">
    <text evidence="2">The sequence shown here is derived from an EMBL/GenBank/DDBJ whole genome shotgun (WGS) entry which is preliminary data.</text>
</comment>
<accession>A0AAN7VKX7</accession>
<keyword evidence="1" id="KW-0732">Signal</keyword>
<protein>
    <submittedName>
        <fullName evidence="2">Uncharacterized protein</fullName>
    </submittedName>
</protein>
<reference evidence="2 3" key="1">
    <citation type="journal article" date="2024" name="Insects">
        <title>An Improved Chromosome-Level Genome Assembly of the Firefly Pyrocoelia pectoralis.</title>
        <authorList>
            <person name="Fu X."/>
            <person name="Meyer-Rochow V.B."/>
            <person name="Ballantyne L."/>
            <person name="Zhu X."/>
        </authorList>
    </citation>
    <scope>NUCLEOTIDE SEQUENCE [LARGE SCALE GENOMIC DNA]</scope>
    <source>
        <strain evidence="2">XCY_ONT2</strain>
    </source>
</reference>
<name>A0AAN7VKX7_9COLE</name>
<proteinExistence type="predicted"/>
<evidence type="ECO:0000313" key="3">
    <source>
        <dbReference type="Proteomes" id="UP001329430"/>
    </source>
</evidence>
<dbReference type="Proteomes" id="UP001329430">
    <property type="component" value="Chromosome 2"/>
</dbReference>
<evidence type="ECO:0000256" key="1">
    <source>
        <dbReference type="SAM" id="SignalP"/>
    </source>
</evidence>
<keyword evidence="3" id="KW-1185">Reference proteome</keyword>